<dbReference type="Pfam" id="PF00149">
    <property type="entry name" value="Metallophos"/>
    <property type="match status" value="1"/>
</dbReference>
<name>A0A2V4UXJ0_9GAMM</name>
<evidence type="ECO:0000259" key="2">
    <source>
        <dbReference type="Pfam" id="PF00149"/>
    </source>
</evidence>
<feature type="transmembrane region" description="Helical" evidence="1">
    <location>
        <begin position="66"/>
        <end position="93"/>
    </location>
</feature>
<dbReference type="InterPro" id="IPR051158">
    <property type="entry name" value="Metallophosphoesterase_sf"/>
</dbReference>
<dbReference type="InterPro" id="IPR029052">
    <property type="entry name" value="Metallo-depent_PP-like"/>
</dbReference>
<evidence type="ECO:0000313" key="4">
    <source>
        <dbReference type="Proteomes" id="UP000247746"/>
    </source>
</evidence>
<dbReference type="RefSeq" id="WP_110922167.1">
    <property type="nucleotide sequence ID" value="NZ_QJSU01000001.1"/>
</dbReference>
<proteinExistence type="predicted"/>
<dbReference type="Gene3D" id="3.60.21.10">
    <property type="match status" value="1"/>
</dbReference>
<keyword evidence="1" id="KW-0812">Transmembrane</keyword>
<organism evidence="3 4">
    <name type="scientific">Psychrobacter fozii</name>
    <dbReference type="NCBI Taxonomy" id="198480"/>
    <lineage>
        <taxon>Bacteria</taxon>
        <taxon>Pseudomonadati</taxon>
        <taxon>Pseudomonadota</taxon>
        <taxon>Gammaproteobacteria</taxon>
        <taxon>Moraxellales</taxon>
        <taxon>Moraxellaceae</taxon>
        <taxon>Psychrobacter</taxon>
    </lineage>
</organism>
<dbReference type="GO" id="GO:0016787">
    <property type="term" value="F:hydrolase activity"/>
    <property type="evidence" value="ECO:0007669"/>
    <property type="project" value="InterPro"/>
</dbReference>
<feature type="transmembrane region" description="Helical" evidence="1">
    <location>
        <begin position="113"/>
        <end position="134"/>
    </location>
</feature>
<protein>
    <recommendedName>
        <fullName evidence="2">Calcineurin-like phosphoesterase domain-containing protein</fullName>
    </recommendedName>
</protein>
<gene>
    <name evidence="3" type="ORF">DFP82_101539</name>
</gene>
<keyword evidence="4" id="KW-1185">Reference proteome</keyword>
<dbReference type="SUPFAM" id="SSF56300">
    <property type="entry name" value="Metallo-dependent phosphatases"/>
    <property type="match status" value="1"/>
</dbReference>
<feature type="transmembrane region" description="Helical" evidence="1">
    <location>
        <begin position="35"/>
        <end position="54"/>
    </location>
</feature>
<dbReference type="Proteomes" id="UP000247746">
    <property type="component" value="Unassembled WGS sequence"/>
</dbReference>
<keyword evidence="1" id="KW-0472">Membrane</keyword>
<sequence length="381" mass="42540">MRYVFFAVIICLLQLFSLGAAVSLRWWLQPWTTPTLQIAVMIAVFIISNGLLLLSASKLLANSYRWVSGWMLVMHFIILTAGLTGVAYGGYLLSTMVFSSSTGLLITQPPETIIFGLRVFAFVLFIGLFVYALYSAYVPVVRRRTIHINKSMQGQLRIAVASDLHLGRLFGNRAIDRLGRLLVEQRADMLLMPGDIMDDNTHAYAAYDMQNNLTTLCDQLPLGVYATLGNHDLYGHEQPISDSLRSAGVHLLNDDVLCVNHQDQPVWLIGRFDNHKRERVATTELLSQVDTTLPVILLDHRPSDIIEHSKLPIDLQVSGHTHDGQIFPANFIVRAINRLGYGYEAIGLGHFVVSSGYGFWGIPFRLGSRSEVWLITVQSAA</sequence>
<dbReference type="PANTHER" id="PTHR31302">
    <property type="entry name" value="TRANSMEMBRANE PROTEIN WITH METALLOPHOSPHOESTERASE DOMAIN-RELATED"/>
    <property type="match status" value="1"/>
</dbReference>
<dbReference type="AlphaFoldDB" id="A0A2V4UXJ0"/>
<evidence type="ECO:0000313" key="3">
    <source>
        <dbReference type="EMBL" id="PYE41216.1"/>
    </source>
</evidence>
<keyword evidence="1" id="KW-1133">Transmembrane helix</keyword>
<dbReference type="OrthoDB" id="9780884at2"/>
<accession>A0A2V4UXJ0</accession>
<dbReference type="PANTHER" id="PTHR31302:SF0">
    <property type="entry name" value="TRANSMEMBRANE PROTEIN WITH METALLOPHOSPHOESTERASE DOMAIN"/>
    <property type="match status" value="1"/>
</dbReference>
<dbReference type="InterPro" id="IPR004843">
    <property type="entry name" value="Calcineurin-like_PHP"/>
</dbReference>
<feature type="domain" description="Calcineurin-like phosphoesterase" evidence="2">
    <location>
        <begin position="156"/>
        <end position="323"/>
    </location>
</feature>
<evidence type="ECO:0000256" key="1">
    <source>
        <dbReference type="SAM" id="Phobius"/>
    </source>
</evidence>
<reference evidence="3 4" key="1">
    <citation type="submission" date="2018-06" db="EMBL/GenBank/DDBJ databases">
        <title>Genomic Encyclopedia of Type Strains, Phase III (KMG-III): the genomes of soil and plant-associated and newly described type strains.</title>
        <authorList>
            <person name="Whitman W."/>
        </authorList>
    </citation>
    <scope>NUCLEOTIDE SEQUENCE [LARGE SCALE GENOMIC DNA]</scope>
    <source>
        <strain evidence="3 4">CECT 5889</strain>
    </source>
</reference>
<dbReference type="EMBL" id="QJSU01000001">
    <property type="protein sequence ID" value="PYE41216.1"/>
    <property type="molecule type" value="Genomic_DNA"/>
</dbReference>
<comment type="caution">
    <text evidence="3">The sequence shown here is derived from an EMBL/GenBank/DDBJ whole genome shotgun (WGS) entry which is preliminary data.</text>
</comment>